<sequence>MTLEEIQKKLDNSFQNGYYIRRPHFNAVDNNFGNVNAKIECYISRTGNVYDIRYENNKITSVVSTVFTLIEKQTDDWEIVI</sequence>
<gene>
    <name evidence="1" type="primary">g420</name>
</gene>
<proteinExistence type="predicted"/>
<protein>
    <submittedName>
        <fullName evidence="1">Uncharacterized protein</fullName>
    </submittedName>
</protein>
<evidence type="ECO:0000313" key="2">
    <source>
        <dbReference type="EMBL" id="VUE36466.1"/>
    </source>
</evidence>
<keyword evidence="3" id="KW-1185">Reference proteome</keyword>
<organism evidence="1 3">
    <name type="scientific">Yersinia phage fHe-Yen9-04</name>
    <dbReference type="NCBI Taxonomy" id="2052742"/>
    <lineage>
        <taxon>Viruses</taxon>
        <taxon>Duplodnaviria</taxon>
        <taxon>Heunggongvirae</taxon>
        <taxon>Uroviricota</taxon>
        <taxon>Caudoviricetes</taxon>
        <taxon>Eneladusvirus</taxon>
        <taxon>Eneladusvirus Yen904</taxon>
    </lineage>
</organism>
<dbReference type="EMBL" id="LT960551">
    <property type="protein sequence ID" value="SOK58697.1"/>
    <property type="molecule type" value="Genomic_DNA"/>
</dbReference>
<accession>A0A2C9CXX7</accession>
<dbReference type="Proteomes" id="UP000317227">
    <property type="component" value="Segment"/>
</dbReference>
<dbReference type="Proteomes" id="UP000240931">
    <property type="component" value="Segment"/>
</dbReference>
<reference evidence="3" key="1">
    <citation type="submission" date="2017-10" db="EMBL/GenBank/DDBJ databases">
        <authorList>
            <person name="Skurnik M."/>
        </authorList>
    </citation>
    <scope>NUCLEOTIDE SEQUENCE [LARGE SCALE GENOMIC DNA]</scope>
</reference>
<dbReference type="GeneID" id="40100838"/>
<reference evidence="2 4" key="3">
    <citation type="submission" date="2019-06" db="EMBL/GenBank/DDBJ databases">
        <authorList>
            <person name="Bower L."/>
            <person name="Leinonen R."/>
        </authorList>
    </citation>
    <scope>NUCLEOTIDE SEQUENCE [LARGE SCALE GENOMIC DNA]</scope>
</reference>
<name>A0A2C9CXX7_9CAUD</name>
<dbReference type="OrthoDB" id="28737at10239"/>
<dbReference type="KEGG" id="vg:40100838"/>
<reference evidence="1" key="2">
    <citation type="submission" date="2017-10" db="EMBL/GenBank/DDBJ databases">
        <authorList>
            <person name="Banno H."/>
            <person name="Chua N.-H."/>
        </authorList>
    </citation>
    <scope>NUCLEOTIDE SEQUENCE [LARGE SCALE GENOMIC DNA]</scope>
</reference>
<dbReference type="RefSeq" id="YP_009624030.1">
    <property type="nucleotide sequence ID" value="NC_042116.1"/>
</dbReference>
<evidence type="ECO:0000313" key="4">
    <source>
        <dbReference type="Proteomes" id="UP000317227"/>
    </source>
</evidence>
<evidence type="ECO:0000313" key="1">
    <source>
        <dbReference type="EMBL" id="SOK58697.1"/>
    </source>
</evidence>
<evidence type="ECO:0000313" key="3">
    <source>
        <dbReference type="Proteomes" id="UP000240931"/>
    </source>
</evidence>
<dbReference type="EMBL" id="LR596615">
    <property type="protein sequence ID" value="VUE36466.1"/>
    <property type="molecule type" value="Genomic_DNA"/>
</dbReference>